<dbReference type="RefSeq" id="WP_409548155.1">
    <property type="nucleotide sequence ID" value="NZ_JBKBDE010000001.1"/>
</dbReference>
<proteinExistence type="predicted"/>
<reference evidence="1 2" key="1">
    <citation type="submission" date="2024-12" db="EMBL/GenBank/DDBJ databases">
        <title>The coexistence of Mycolicibacterium septicum and Mycolicibacterium nivoides in clinical samples.</title>
        <authorList>
            <person name="Wang C."/>
            <person name="Feng Y."/>
            <person name="Zong Z."/>
        </authorList>
    </citation>
    <scope>NUCLEOTIDE SEQUENCE [LARGE SCALE GENOMIC DNA]</scope>
    <source>
        <strain evidence="1 2">120310</strain>
    </source>
</reference>
<organism evidence="1 2">
    <name type="scientific">Mycolicibacterium septicum</name>
    <dbReference type="NCBI Taxonomy" id="98668"/>
    <lineage>
        <taxon>Bacteria</taxon>
        <taxon>Bacillati</taxon>
        <taxon>Actinomycetota</taxon>
        <taxon>Actinomycetes</taxon>
        <taxon>Mycobacteriales</taxon>
        <taxon>Mycobacteriaceae</taxon>
        <taxon>Mycolicibacterium</taxon>
    </lineage>
</organism>
<comment type="caution">
    <text evidence="1">The sequence shown here is derived from an EMBL/GenBank/DDBJ whole genome shotgun (WGS) entry which is preliminary data.</text>
</comment>
<dbReference type="EMBL" id="JBKBDE010000001">
    <property type="protein sequence ID" value="MFN6549095.1"/>
    <property type="molecule type" value="Genomic_DNA"/>
</dbReference>
<evidence type="ECO:0000313" key="1">
    <source>
        <dbReference type="EMBL" id="MFN6549095.1"/>
    </source>
</evidence>
<name>A0ABW9LML0_9MYCO</name>
<accession>A0ABW9LML0</accession>
<protein>
    <submittedName>
        <fullName evidence="1">Uncharacterized protein</fullName>
    </submittedName>
</protein>
<keyword evidence="2" id="KW-1185">Reference proteome</keyword>
<gene>
    <name evidence="1" type="ORF">ACK4CP_01730</name>
</gene>
<sequence length="75" mass="8035">MSRSIDGVDALLGLQLNLGNTVHQVCAGATEVGEIISGNLIAPIGFMHRLETSRLRNAISTQTVDRGPMFIRCPT</sequence>
<dbReference type="Proteomes" id="UP001635817">
    <property type="component" value="Unassembled WGS sequence"/>
</dbReference>
<evidence type="ECO:0000313" key="2">
    <source>
        <dbReference type="Proteomes" id="UP001635817"/>
    </source>
</evidence>